<evidence type="ECO:0000313" key="2">
    <source>
        <dbReference type="EMBL" id="KAL0485754.1"/>
    </source>
</evidence>
<organism evidence="2 3">
    <name type="scientific">Acrasis kona</name>
    <dbReference type="NCBI Taxonomy" id="1008807"/>
    <lineage>
        <taxon>Eukaryota</taxon>
        <taxon>Discoba</taxon>
        <taxon>Heterolobosea</taxon>
        <taxon>Tetramitia</taxon>
        <taxon>Eutetramitia</taxon>
        <taxon>Acrasidae</taxon>
        <taxon>Acrasis</taxon>
    </lineage>
</organism>
<keyword evidence="1" id="KW-0472">Membrane</keyword>
<evidence type="ECO:0000256" key="1">
    <source>
        <dbReference type="SAM" id="Phobius"/>
    </source>
</evidence>
<protein>
    <submittedName>
        <fullName evidence="2">Uncharacterized protein</fullName>
    </submittedName>
</protein>
<dbReference type="AlphaFoldDB" id="A0AAW2Z8M0"/>
<evidence type="ECO:0000313" key="3">
    <source>
        <dbReference type="Proteomes" id="UP001431209"/>
    </source>
</evidence>
<comment type="caution">
    <text evidence="2">The sequence shown here is derived from an EMBL/GenBank/DDBJ whole genome shotgun (WGS) entry which is preliminary data.</text>
</comment>
<accession>A0AAW2Z8M0</accession>
<keyword evidence="1" id="KW-0812">Transmembrane</keyword>
<reference evidence="2 3" key="1">
    <citation type="submission" date="2024-03" db="EMBL/GenBank/DDBJ databases">
        <title>The Acrasis kona genome and developmental transcriptomes reveal deep origins of eukaryotic multicellular pathways.</title>
        <authorList>
            <person name="Sheikh S."/>
            <person name="Fu C.-J."/>
            <person name="Brown M.W."/>
            <person name="Baldauf S.L."/>
        </authorList>
    </citation>
    <scope>NUCLEOTIDE SEQUENCE [LARGE SCALE GENOMIC DNA]</scope>
    <source>
        <strain evidence="2 3">ATCC MYA-3509</strain>
    </source>
</reference>
<dbReference type="Proteomes" id="UP001431209">
    <property type="component" value="Unassembled WGS sequence"/>
</dbReference>
<proteinExistence type="predicted"/>
<keyword evidence="3" id="KW-1185">Reference proteome</keyword>
<sequence>MLCLPVVICSHLQSTQLCNYNIIIMIKLCLSVCVLLLVGLAIAEEPKQFQLPEFFLGEWEVESAVITSDRHESRHGAFNITQGAFDSVLRGVIDYNDGSDDHASELIVDTENQKIKFQEKKSDDESEDFDGEAAVEEEFTYNFVTQTLYVSQGRFTAEKNTRGGTYEFLVTSPTTFVLSFVYDNTSKDDFEVKRIVGKKKVVAAEASFLARYGPTILIAVVFMGSRMLQNKARPAQ</sequence>
<keyword evidence="1" id="KW-1133">Transmembrane helix</keyword>
<gene>
    <name evidence="2" type="ORF">AKO1_003259</name>
</gene>
<feature type="transmembrane region" description="Helical" evidence="1">
    <location>
        <begin position="24"/>
        <end position="43"/>
    </location>
</feature>
<name>A0AAW2Z8M0_9EUKA</name>
<dbReference type="EMBL" id="JAOPGA020001164">
    <property type="protein sequence ID" value="KAL0485754.1"/>
    <property type="molecule type" value="Genomic_DNA"/>
</dbReference>